<evidence type="ECO:0000313" key="4">
    <source>
        <dbReference type="Proteomes" id="UP000009022"/>
    </source>
</evidence>
<dbReference type="AlphaFoldDB" id="B3S945"/>
<dbReference type="Gene3D" id="2.60.120.200">
    <property type="match status" value="1"/>
</dbReference>
<evidence type="ECO:0000256" key="1">
    <source>
        <dbReference type="PROSITE-ProRule" id="PRU00122"/>
    </source>
</evidence>
<dbReference type="SUPFAM" id="SSF49899">
    <property type="entry name" value="Concanavalin A-like lectins/glucanases"/>
    <property type="match status" value="1"/>
</dbReference>
<proteinExistence type="predicted"/>
<dbReference type="Pfam" id="PF02210">
    <property type="entry name" value="Laminin_G_2"/>
    <property type="match status" value="1"/>
</dbReference>
<dbReference type="GeneID" id="6757963"/>
<keyword evidence="4" id="KW-1185">Reference proteome</keyword>
<dbReference type="HOGENOM" id="CLU_858765_0_0_1"/>
<gene>
    <name evidence="3" type="ORF">TRIADDRAFT_31364</name>
</gene>
<dbReference type="CDD" id="cd00110">
    <property type="entry name" value="LamG"/>
    <property type="match status" value="1"/>
</dbReference>
<dbReference type="RefSeq" id="XP_002116675.1">
    <property type="nucleotide sequence ID" value="XM_002116639.1"/>
</dbReference>
<dbReference type="InParanoid" id="B3S945"/>
<dbReference type="KEGG" id="tad:TRIADDRAFT_31364"/>
<feature type="domain" description="Laminin G" evidence="2">
    <location>
        <begin position="188"/>
        <end position="324"/>
    </location>
</feature>
<dbReference type="STRING" id="10228.B3S945"/>
<dbReference type="OrthoDB" id="26719at2759"/>
<organism evidence="3 4">
    <name type="scientific">Trichoplax adhaerens</name>
    <name type="common">Trichoplax reptans</name>
    <dbReference type="NCBI Taxonomy" id="10228"/>
    <lineage>
        <taxon>Eukaryota</taxon>
        <taxon>Metazoa</taxon>
        <taxon>Placozoa</taxon>
        <taxon>Uniplacotomia</taxon>
        <taxon>Trichoplacea</taxon>
        <taxon>Trichoplacidae</taxon>
        <taxon>Trichoplax</taxon>
    </lineage>
</organism>
<protein>
    <recommendedName>
        <fullName evidence="2">Laminin G domain-containing protein</fullName>
    </recommendedName>
</protein>
<evidence type="ECO:0000313" key="3">
    <source>
        <dbReference type="EMBL" id="EDV20734.1"/>
    </source>
</evidence>
<dbReference type="InterPro" id="IPR001791">
    <property type="entry name" value="Laminin_G"/>
</dbReference>
<dbReference type="EMBL" id="DS985257">
    <property type="protein sequence ID" value="EDV20734.1"/>
    <property type="molecule type" value="Genomic_DNA"/>
</dbReference>
<evidence type="ECO:0000259" key="2">
    <source>
        <dbReference type="PROSITE" id="PS50025"/>
    </source>
</evidence>
<dbReference type="Proteomes" id="UP000009022">
    <property type="component" value="Unassembled WGS sequence"/>
</dbReference>
<dbReference type="CTD" id="6757963"/>
<dbReference type="PROSITE" id="PS50025">
    <property type="entry name" value="LAM_G_DOMAIN"/>
    <property type="match status" value="1"/>
</dbReference>
<dbReference type="Gene3D" id="2.60.120.1000">
    <property type="match status" value="1"/>
</dbReference>
<dbReference type="SMART" id="SM00282">
    <property type="entry name" value="LamG"/>
    <property type="match status" value="1"/>
</dbReference>
<dbReference type="InterPro" id="IPR013320">
    <property type="entry name" value="ConA-like_dom_sf"/>
</dbReference>
<dbReference type="eggNOG" id="KOG3516">
    <property type="taxonomic scope" value="Eukaryota"/>
</dbReference>
<name>B3S945_TRIAD</name>
<dbReference type="PhylomeDB" id="B3S945"/>
<accession>B3S945</accession>
<sequence length="324" mass="36486">MATKPFKVHCRDDDITTTEIAHNQSHNYIKVPSDTSLVGPGKFEVNYTYGYGATFDQLGTLAEQSQNCSQFIGYECQRSVLLNWPKMPYVWWTSRSGTSVFSWGGAPANSSMCDCGLTDTCHGGTGTRCNCDSNSHASLKDEGVIHDRNLLPVKKIHIGYERFTSLTLSFYKLGPFRCGGQGRWNTINDVVNLGNQTHIALSDWKDKLDLDISLKFKTVLPEAILMYNDGALSNFFTLSYTPHKILLRYNLNQGNNTVSILQTENYHEGFDDNEWHSVRFRLLYNSAELQVDNLKKVSAEYPIERPLSVFDSQGPIFLGKDPHG</sequence>
<comment type="caution">
    <text evidence="1">Lacks conserved residue(s) required for the propagation of feature annotation.</text>
</comment>
<reference evidence="3 4" key="1">
    <citation type="journal article" date="2008" name="Nature">
        <title>The Trichoplax genome and the nature of placozoans.</title>
        <authorList>
            <person name="Srivastava M."/>
            <person name="Begovic E."/>
            <person name="Chapman J."/>
            <person name="Putnam N.H."/>
            <person name="Hellsten U."/>
            <person name="Kawashima T."/>
            <person name="Kuo A."/>
            <person name="Mitros T."/>
            <person name="Salamov A."/>
            <person name="Carpenter M.L."/>
            <person name="Signorovitch A.Y."/>
            <person name="Moreno M.A."/>
            <person name="Kamm K."/>
            <person name="Grimwood J."/>
            <person name="Schmutz J."/>
            <person name="Shapiro H."/>
            <person name="Grigoriev I.V."/>
            <person name="Buss L.W."/>
            <person name="Schierwater B."/>
            <person name="Dellaporta S.L."/>
            <person name="Rokhsar D.S."/>
        </authorList>
    </citation>
    <scope>NUCLEOTIDE SEQUENCE [LARGE SCALE GENOMIC DNA]</scope>
    <source>
        <strain evidence="3 4">Grell-BS-1999</strain>
    </source>
</reference>